<organism evidence="1 2">
    <name type="scientific">Pseudobacteroides cellulosolvens ATCC 35603 = DSM 2933</name>
    <dbReference type="NCBI Taxonomy" id="398512"/>
    <lineage>
        <taxon>Bacteria</taxon>
        <taxon>Bacillati</taxon>
        <taxon>Bacillota</taxon>
        <taxon>Clostridia</taxon>
        <taxon>Eubacteriales</taxon>
        <taxon>Oscillospiraceae</taxon>
        <taxon>Pseudobacteroides</taxon>
    </lineage>
</organism>
<evidence type="ECO:0000313" key="2">
    <source>
        <dbReference type="Proteomes" id="UP000036923"/>
    </source>
</evidence>
<accession>A0A0L6JTL5</accession>
<dbReference type="Pfam" id="PF06067">
    <property type="entry name" value="DUF932"/>
    <property type="match status" value="1"/>
</dbReference>
<keyword evidence="2" id="KW-1185">Reference proteome</keyword>
<protein>
    <recommendedName>
        <fullName evidence="3">DUF932 domain-containing protein</fullName>
    </recommendedName>
</protein>
<dbReference type="Proteomes" id="UP000036923">
    <property type="component" value="Unassembled WGS sequence"/>
</dbReference>
<dbReference type="AlphaFoldDB" id="A0A0L6JTL5"/>
<name>A0A0L6JTL5_9FIRM</name>
<sequence>MKTGKTINELARELNWQNIVKRDFLVDTPKLLMDVEEDTNRIRLRFEDPVTGVFDDGFSITRLAHRQIGETLEIPAKYYDRMLEENPELLIHNTNSWFREQPSRRMVRTLDGHARAFLSDRYRRIDNYDIAQAVLPIIREMPDARVESCELTENRMYLKVVNPRLEAEVKKGDIVQAGIVISNSEVGLGAVSVQPLVYRLVCLNGMTVNDLGQRRYHAGRMNQANEDYSLFSDETLKADDKVFMLKVQDLVRTAVDEVKFKVVVDRLKETTEVKITGHVPQVVELASREFGITANEEKGILQHLIEGGDLSLYGFANAVTRQSQEVESYDRASELEGIGWQIINMPKDLWARVNSEVV</sequence>
<dbReference type="STRING" id="398512.Bccel_4338"/>
<dbReference type="eggNOG" id="ENOG502Z7W8">
    <property type="taxonomic scope" value="Bacteria"/>
</dbReference>
<evidence type="ECO:0008006" key="3">
    <source>
        <dbReference type="Google" id="ProtNLM"/>
    </source>
</evidence>
<dbReference type="RefSeq" id="WP_010244670.1">
    <property type="nucleotide sequence ID" value="NZ_LGTC01000001.1"/>
</dbReference>
<dbReference type="OrthoDB" id="2679764at2"/>
<dbReference type="PATRIC" id="fig|398512.5.peg.4545"/>
<gene>
    <name evidence="1" type="ORF">Bccel_4338</name>
</gene>
<reference evidence="2" key="1">
    <citation type="submission" date="2015-07" db="EMBL/GenBank/DDBJ databases">
        <title>Near-Complete Genome Sequence of the Cellulolytic Bacterium Bacteroides (Pseudobacteroides) cellulosolvens ATCC 35603.</title>
        <authorList>
            <person name="Dassa B."/>
            <person name="Utturkar S.M."/>
            <person name="Klingeman D.M."/>
            <person name="Hurt R.A."/>
            <person name="Keller M."/>
            <person name="Xu J."/>
            <person name="Reddy Y.H.K."/>
            <person name="Borovok I."/>
            <person name="Grinberg I.R."/>
            <person name="Lamed R."/>
            <person name="Zhivin O."/>
            <person name="Bayer E.A."/>
            <person name="Brown S.D."/>
        </authorList>
    </citation>
    <scope>NUCLEOTIDE SEQUENCE [LARGE SCALE GENOMIC DNA]</scope>
    <source>
        <strain evidence="2">DSM 2933</strain>
    </source>
</reference>
<comment type="caution">
    <text evidence="1">The sequence shown here is derived from an EMBL/GenBank/DDBJ whole genome shotgun (WGS) entry which is preliminary data.</text>
</comment>
<dbReference type="InterPro" id="IPR026325">
    <property type="entry name" value="DUF932"/>
</dbReference>
<proteinExistence type="predicted"/>
<evidence type="ECO:0000313" key="1">
    <source>
        <dbReference type="EMBL" id="KNY29064.1"/>
    </source>
</evidence>
<dbReference type="EMBL" id="LGTC01000001">
    <property type="protein sequence ID" value="KNY29064.1"/>
    <property type="molecule type" value="Genomic_DNA"/>
</dbReference>